<dbReference type="Proteomes" id="UP000766550">
    <property type="component" value="Unassembled WGS sequence"/>
</dbReference>
<evidence type="ECO:0000256" key="2">
    <source>
        <dbReference type="SAM" id="Phobius"/>
    </source>
</evidence>
<comment type="caution">
    <text evidence="4">The sequence shown here is derived from an EMBL/GenBank/DDBJ whole genome shotgun (WGS) entry which is preliminary data.</text>
</comment>
<protein>
    <submittedName>
        <fullName evidence="4">DUF3592 domain-containing protein</fullName>
    </submittedName>
</protein>
<accession>A0A8J8C3J5</accession>
<evidence type="ECO:0000259" key="3">
    <source>
        <dbReference type="Pfam" id="PF12158"/>
    </source>
</evidence>
<feature type="compositionally biased region" description="Basic and acidic residues" evidence="1">
    <location>
        <begin position="169"/>
        <end position="182"/>
    </location>
</feature>
<feature type="region of interest" description="Disordered" evidence="1">
    <location>
        <begin position="169"/>
        <end position="204"/>
    </location>
</feature>
<feature type="transmembrane region" description="Helical" evidence="2">
    <location>
        <begin position="244"/>
        <end position="261"/>
    </location>
</feature>
<proteinExistence type="predicted"/>
<feature type="transmembrane region" description="Helical" evidence="2">
    <location>
        <begin position="217"/>
        <end position="238"/>
    </location>
</feature>
<feature type="domain" description="DUF3592" evidence="3">
    <location>
        <begin position="38"/>
        <end position="128"/>
    </location>
</feature>
<keyword evidence="2" id="KW-0812">Transmembrane</keyword>
<keyword evidence="2" id="KW-0472">Membrane</keyword>
<evidence type="ECO:0000313" key="5">
    <source>
        <dbReference type="Proteomes" id="UP000766550"/>
    </source>
</evidence>
<dbReference type="EMBL" id="JAHQXF010000001">
    <property type="protein sequence ID" value="MBV0924387.1"/>
    <property type="molecule type" value="Genomic_DNA"/>
</dbReference>
<feature type="transmembrane region" description="Helical" evidence="2">
    <location>
        <begin position="129"/>
        <end position="146"/>
    </location>
</feature>
<gene>
    <name evidence="4" type="ORF">KTS45_09250</name>
</gene>
<keyword evidence="2" id="KW-1133">Transmembrane helix</keyword>
<sequence>MLGPRRSVALLLAVALLLLGGWFAGQQYVAATTYERTAGTVQSAEMETSQRVGGGIRLGGDQYYRPNVTYSYRVEGRSYTGRNVALGGEVDTNARGRAAEVLNRYSTGEEITVHYDPDAPERAYLSRRFAFFPGGVLFAAGLLLLGDALTPRTRVIGFVLARIPLGPEGRRSDGEERRHAVPDDPTAILDGRGSPTSLSVSPEPVDAAPLTGRAAQAAWLAVGLGILATVVGFVAVSRPPYDETAIFTGVGAVLAFGRGAYQSLLG</sequence>
<dbReference type="RefSeq" id="WP_162317446.1">
    <property type="nucleotide sequence ID" value="NZ_JAHQXF010000001.1"/>
</dbReference>
<dbReference type="InterPro" id="IPR021994">
    <property type="entry name" value="DUF3592"/>
</dbReference>
<dbReference type="OrthoDB" id="221863at2157"/>
<evidence type="ECO:0000256" key="1">
    <source>
        <dbReference type="SAM" id="MobiDB-lite"/>
    </source>
</evidence>
<organism evidence="4 5">
    <name type="scientific">Haloarcula limicola</name>
    <dbReference type="NCBI Taxonomy" id="1429915"/>
    <lineage>
        <taxon>Archaea</taxon>
        <taxon>Methanobacteriati</taxon>
        <taxon>Methanobacteriota</taxon>
        <taxon>Stenosarchaea group</taxon>
        <taxon>Halobacteria</taxon>
        <taxon>Halobacteriales</taxon>
        <taxon>Haloarculaceae</taxon>
        <taxon>Haloarcula</taxon>
    </lineage>
</organism>
<evidence type="ECO:0000313" key="4">
    <source>
        <dbReference type="EMBL" id="MBV0924387.1"/>
    </source>
</evidence>
<name>A0A8J8C3J5_9EURY</name>
<reference evidence="4 5" key="1">
    <citation type="submission" date="2021-06" db="EMBL/GenBank/DDBJ databases">
        <title>New haloarchaea isolates fom saline soil.</title>
        <authorList>
            <person name="Duran-Viseras A."/>
            <person name="Sanchez-Porro C.S."/>
            <person name="Ventosa A."/>
        </authorList>
    </citation>
    <scope>NUCLEOTIDE SEQUENCE [LARGE SCALE GENOMIC DNA]</scope>
    <source>
        <strain evidence="4 5">JCM 183640</strain>
    </source>
</reference>
<keyword evidence="5" id="KW-1185">Reference proteome</keyword>
<dbReference type="Pfam" id="PF12158">
    <property type="entry name" value="DUF3592"/>
    <property type="match status" value="1"/>
</dbReference>
<dbReference type="AlphaFoldDB" id="A0A8J8C3J5"/>